<dbReference type="EMBL" id="CP000533">
    <property type="protein sequence ID" value="ABM40109.1"/>
    <property type="molecule type" value="Genomic_DNA"/>
</dbReference>
<dbReference type="AlphaFoldDB" id="A1VWT1"/>
<protein>
    <submittedName>
        <fullName evidence="3">Initiator RepB protein</fullName>
    </submittedName>
</protein>
<dbReference type="InterPro" id="IPR000525">
    <property type="entry name" value="Initiator_Rep_WH1"/>
</dbReference>
<name>A1VWT1_POLNA</name>
<feature type="domain" description="Initiator Rep protein WH1" evidence="2">
    <location>
        <begin position="60"/>
        <end position="209"/>
    </location>
</feature>
<evidence type="ECO:0000313" key="4">
    <source>
        <dbReference type="Proteomes" id="UP000000644"/>
    </source>
</evidence>
<accession>A1VWT1</accession>
<dbReference type="Pfam" id="PF01051">
    <property type="entry name" value="Rep3_N"/>
    <property type="match status" value="1"/>
</dbReference>
<reference evidence="4" key="1">
    <citation type="journal article" date="2009" name="Environ. Microbiol.">
        <title>The genome of Polaromonas naphthalenivorans strain CJ2, isolated from coal tar-contaminated sediment, reveals physiological and metabolic versatility and evolution through extensive horizontal gene transfer.</title>
        <authorList>
            <person name="Yagi J.M."/>
            <person name="Sims D."/>
            <person name="Brettin T."/>
            <person name="Bruce D."/>
            <person name="Madsen E.L."/>
        </authorList>
    </citation>
    <scope>NUCLEOTIDE SEQUENCE [LARGE SCALE GENOMIC DNA]</scope>
    <source>
        <strain evidence="4">CJ2</strain>
        <plasmid evidence="4">Plasmid pPNAP04</plasmid>
    </source>
</reference>
<dbReference type="GO" id="GO:0006270">
    <property type="term" value="P:DNA replication initiation"/>
    <property type="evidence" value="ECO:0007669"/>
    <property type="project" value="InterPro"/>
</dbReference>
<keyword evidence="4" id="KW-1185">Reference proteome</keyword>
<evidence type="ECO:0000259" key="2">
    <source>
        <dbReference type="Pfam" id="PF01051"/>
    </source>
</evidence>
<dbReference type="GO" id="GO:0003887">
    <property type="term" value="F:DNA-directed DNA polymerase activity"/>
    <property type="evidence" value="ECO:0007669"/>
    <property type="project" value="InterPro"/>
</dbReference>
<dbReference type="Gene3D" id="1.10.10.10">
    <property type="entry name" value="Winged helix-like DNA-binding domain superfamily/Winged helix DNA-binding domain"/>
    <property type="match status" value="1"/>
</dbReference>
<evidence type="ECO:0000256" key="1">
    <source>
        <dbReference type="ARBA" id="ARBA00038283"/>
    </source>
</evidence>
<evidence type="ECO:0000313" key="3">
    <source>
        <dbReference type="EMBL" id="ABM40109.1"/>
    </source>
</evidence>
<sequence length="476" mass="53395">MIGLSVRLFIRKLNFFCFRIKSRTLAFCDISVQNIDKIGHMKSVSTLNKPNVSLVMIPKAGKLTAIERKLLNSILLSSARQLREYRALHSQDPSNTHLYSALADELLDPVEVGKSNLKSALRKHVLALRRAVINWEAPDAKSGVVWENLSMLSEARFEIRNGGLYVLWALPPKINEALSDYQEFHFTKLDLEKISRLKSYTAVALYEICVRYKNNFRKEGKGERITNASPPEWWVDALTNIVPKTNKETGQPVRREWRKVKNEAVKKAIEEINAVTDLDIVLTEKKTGKAVSLVQFEIRLKKPEPREIQSSHFELIKSGICLGLTETQIASGIERTSVEQVGLGLAKLEARIKHQELEPVVNVGRYFNSIINDGAPVKVVNDAEIERKPALLTTDTPVAQEKSVLTLAREDFMTLPEVEKRGFAARALKVLVARGVATARIQRNAEEGVWSGVLLSQMIEIFSGEKSIKPAPSDGP</sequence>
<geneLocation type="plasmid" evidence="3 4">
    <name>pPNAP04</name>
</geneLocation>
<proteinExistence type="inferred from homology"/>
<dbReference type="Pfam" id="PF21205">
    <property type="entry name" value="Rep3_C"/>
    <property type="match status" value="1"/>
</dbReference>
<organism evidence="3 4">
    <name type="scientific">Polaromonas naphthalenivorans (strain CJ2)</name>
    <dbReference type="NCBI Taxonomy" id="365044"/>
    <lineage>
        <taxon>Bacteria</taxon>
        <taxon>Pseudomonadati</taxon>
        <taxon>Pseudomonadota</taxon>
        <taxon>Betaproteobacteria</taxon>
        <taxon>Burkholderiales</taxon>
        <taxon>Comamonadaceae</taxon>
        <taxon>Polaromonas</taxon>
    </lineage>
</organism>
<dbReference type="InterPro" id="IPR036390">
    <property type="entry name" value="WH_DNA-bd_sf"/>
</dbReference>
<keyword evidence="3" id="KW-0614">Plasmid</keyword>
<comment type="similarity">
    <text evidence="1">Belongs to the initiator RepB protein family.</text>
</comment>
<dbReference type="SUPFAM" id="SSF46785">
    <property type="entry name" value="Winged helix' DNA-binding domain"/>
    <property type="match status" value="1"/>
</dbReference>
<dbReference type="HOGENOM" id="CLU_601047_0_0_4"/>
<dbReference type="Proteomes" id="UP000000644">
    <property type="component" value="Plasmid pPNAP04"/>
</dbReference>
<dbReference type="InterPro" id="IPR036388">
    <property type="entry name" value="WH-like_DNA-bd_sf"/>
</dbReference>
<gene>
    <name evidence="3" type="ordered locus">Pnap_4694</name>
</gene>
<dbReference type="KEGG" id="pna:Pnap_4694"/>